<accession>A0A368ZIL2</accession>
<feature type="chain" id="PRO_5016654070" evidence="1">
    <location>
        <begin position="21"/>
        <end position="118"/>
    </location>
</feature>
<dbReference type="AlphaFoldDB" id="A0A368ZIL2"/>
<dbReference type="RefSeq" id="WP_114308805.1">
    <property type="nucleotide sequence ID" value="NZ_QPJO01000002.1"/>
</dbReference>
<evidence type="ECO:0000256" key="1">
    <source>
        <dbReference type="SAM" id="SignalP"/>
    </source>
</evidence>
<evidence type="ECO:0000313" key="2">
    <source>
        <dbReference type="EMBL" id="RCW92118.1"/>
    </source>
</evidence>
<keyword evidence="3" id="KW-1185">Reference proteome</keyword>
<dbReference type="OrthoDB" id="1448202at2"/>
<dbReference type="Proteomes" id="UP000253436">
    <property type="component" value="Unassembled WGS sequence"/>
</dbReference>
<comment type="caution">
    <text evidence="2">The sequence shown here is derived from an EMBL/GenBank/DDBJ whole genome shotgun (WGS) entry which is preliminary data.</text>
</comment>
<gene>
    <name evidence="2" type="ORF">DFQ08_102139</name>
</gene>
<organism evidence="2 3">
    <name type="scientific">Winogradskyella arenosi</name>
    <dbReference type="NCBI Taxonomy" id="533325"/>
    <lineage>
        <taxon>Bacteria</taxon>
        <taxon>Pseudomonadati</taxon>
        <taxon>Bacteroidota</taxon>
        <taxon>Flavobacteriia</taxon>
        <taxon>Flavobacteriales</taxon>
        <taxon>Flavobacteriaceae</taxon>
        <taxon>Winogradskyella</taxon>
    </lineage>
</organism>
<evidence type="ECO:0000313" key="3">
    <source>
        <dbReference type="Proteomes" id="UP000253436"/>
    </source>
</evidence>
<proteinExistence type="predicted"/>
<name>A0A368ZIL2_9FLAO</name>
<sequence>MKKTILLLVFSIALSSSLFAQQDVDKKVEAYITRVESKITLTSEEKATLISLNTEHAKAGLEINDTYEKGSEELKAKRKENNKRYGKALKEAFGKERAKEIKMAAKKNKKGKKKKKKN</sequence>
<keyword evidence="1" id="KW-0732">Signal</keyword>
<protein>
    <submittedName>
        <fullName evidence="2">Uncharacterized protein</fullName>
    </submittedName>
</protein>
<reference evidence="2 3" key="1">
    <citation type="submission" date="2018-07" db="EMBL/GenBank/DDBJ databases">
        <title>Genomic Encyclopedia of Type Strains, Phase III (KMG-III): the genomes of soil and plant-associated and newly described type strains.</title>
        <authorList>
            <person name="Whitman W."/>
        </authorList>
    </citation>
    <scope>NUCLEOTIDE SEQUENCE [LARGE SCALE GENOMIC DNA]</scope>
    <source>
        <strain evidence="2 3">CECT 7958</strain>
    </source>
</reference>
<feature type="signal peptide" evidence="1">
    <location>
        <begin position="1"/>
        <end position="20"/>
    </location>
</feature>
<dbReference type="EMBL" id="QPJO01000002">
    <property type="protein sequence ID" value="RCW92118.1"/>
    <property type="molecule type" value="Genomic_DNA"/>
</dbReference>